<proteinExistence type="predicted"/>
<sequence length="376" mass="41666">MAIQVLPEICISPPPPTESLVEPFSPFDNIKFAVEEDVNNYRPALLSPPPTAPMSVPKHLSPLSPEDVPVKGQGLERERFEMLLKSSRERSAALGHRKAPDLRKEVALKTYKSKQMERRARFLLKVAEPPCPAAAYEPKTPPDSPAIYNYSLPSPGLVSPLAMYEYLEEECLTSQPWTEQVDFRLPKSAVQPKANHTALTFKSGKVLPSLDEISARLNFNKVSGAHRPAPRLPSFLQKRQYVAAESKTPAKPAPITIGRLRMPGSRTRDSSPPPEQQVYGVPPSPVTPKLRVTTTVIPRMPRSTSIDLTESNLEAFSRSQLLRSVRTVSLVSPKPVPASTVHVEDRVIRRRSAPAELPIRARSQFKHPVLDLPGGF</sequence>
<evidence type="ECO:0000313" key="2">
    <source>
        <dbReference type="EMBL" id="KAF9786116.1"/>
    </source>
</evidence>
<feature type="region of interest" description="Disordered" evidence="1">
    <location>
        <begin position="253"/>
        <end position="287"/>
    </location>
</feature>
<evidence type="ECO:0000256" key="1">
    <source>
        <dbReference type="SAM" id="MobiDB-lite"/>
    </source>
</evidence>
<evidence type="ECO:0000313" key="3">
    <source>
        <dbReference type="Proteomes" id="UP000736335"/>
    </source>
</evidence>
<reference evidence="2" key="1">
    <citation type="journal article" date="2020" name="Nat. Commun.">
        <title>Large-scale genome sequencing of mycorrhizal fungi provides insights into the early evolution of symbiotic traits.</title>
        <authorList>
            <person name="Miyauchi S."/>
            <person name="Kiss E."/>
            <person name="Kuo A."/>
            <person name="Drula E."/>
            <person name="Kohler A."/>
            <person name="Sanchez-Garcia M."/>
            <person name="Morin E."/>
            <person name="Andreopoulos B."/>
            <person name="Barry K.W."/>
            <person name="Bonito G."/>
            <person name="Buee M."/>
            <person name="Carver A."/>
            <person name="Chen C."/>
            <person name="Cichocki N."/>
            <person name="Clum A."/>
            <person name="Culley D."/>
            <person name="Crous P.W."/>
            <person name="Fauchery L."/>
            <person name="Girlanda M."/>
            <person name="Hayes R.D."/>
            <person name="Keri Z."/>
            <person name="LaButti K."/>
            <person name="Lipzen A."/>
            <person name="Lombard V."/>
            <person name="Magnuson J."/>
            <person name="Maillard F."/>
            <person name="Murat C."/>
            <person name="Nolan M."/>
            <person name="Ohm R.A."/>
            <person name="Pangilinan J."/>
            <person name="Pereira M.F."/>
            <person name="Perotto S."/>
            <person name="Peter M."/>
            <person name="Pfister S."/>
            <person name="Riley R."/>
            <person name="Sitrit Y."/>
            <person name="Stielow J.B."/>
            <person name="Szollosi G."/>
            <person name="Zifcakova L."/>
            <person name="Stursova M."/>
            <person name="Spatafora J.W."/>
            <person name="Tedersoo L."/>
            <person name="Vaario L.M."/>
            <person name="Yamada A."/>
            <person name="Yan M."/>
            <person name="Wang P."/>
            <person name="Xu J."/>
            <person name="Bruns T."/>
            <person name="Baldrian P."/>
            <person name="Vilgalys R."/>
            <person name="Dunand C."/>
            <person name="Henrissat B."/>
            <person name="Grigoriev I.V."/>
            <person name="Hibbett D."/>
            <person name="Nagy L.G."/>
            <person name="Martin F.M."/>
        </authorList>
    </citation>
    <scope>NUCLEOTIDE SEQUENCE</scope>
    <source>
        <strain evidence="2">UH-Tt-Lm1</strain>
    </source>
</reference>
<dbReference type="AlphaFoldDB" id="A0A9P6HFH6"/>
<feature type="region of interest" description="Disordered" evidence="1">
    <location>
        <begin position="44"/>
        <end position="72"/>
    </location>
</feature>
<gene>
    <name evidence="2" type="ORF">BJ322DRAFT_1099825</name>
</gene>
<organism evidence="2 3">
    <name type="scientific">Thelephora terrestris</name>
    <dbReference type="NCBI Taxonomy" id="56493"/>
    <lineage>
        <taxon>Eukaryota</taxon>
        <taxon>Fungi</taxon>
        <taxon>Dikarya</taxon>
        <taxon>Basidiomycota</taxon>
        <taxon>Agaricomycotina</taxon>
        <taxon>Agaricomycetes</taxon>
        <taxon>Thelephorales</taxon>
        <taxon>Thelephoraceae</taxon>
        <taxon>Thelephora</taxon>
    </lineage>
</organism>
<protein>
    <submittedName>
        <fullName evidence="2">Uncharacterized protein</fullName>
    </submittedName>
</protein>
<dbReference type="Proteomes" id="UP000736335">
    <property type="component" value="Unassembled WGS sequence"/>
</dbReference>
<name>A0A9P6HFH6_9AGAM</name>
<dbReference type="OrthoDB" id="3250108at2759"/>
<reference evidence="2" key="2">
    <citation type="submission" date="2020-11" db="EMBL/GenBank/DDBJ databases">
        <authorList>
            <consortium name="DOE Joint Genome Institute"/>
            <person name="Kuo A."/>
            <person name="Miyauchi S."/>
            <person name="Kiss E."/>
            <person name="Drula E."/>
            <person name="Kohler A."/>
            <person name="Sanchez-Garcia M."/>
            <person name="Andreopoulos B."/>
            <person name="Barry K.W."/>
            <person name="Bonito G."/>
            <person name="Buee M."/>
            <person name="Carver A."/>
            <person name="Chen C."/>
            <person name="Cichocki N."/>
            <person name="Clum A."/>
            <person name="Culley D."/>
            <person name="Crous P.W."/>
            <person name="Fauchery L."/>
            <person name="Girlanda M."/>
            <person name="Hayes R."/>
            <person name="Keri Z."/>
            <person name="Labutti K."/>
            <person name="Lipzen A."/>
            <person name="Lombard V."/>
            <person name="Magnuson J."/>
            <person name="Maillard F."/>
            <person name="Morin E."/>
            <person name="Murat C."/>
            <person name="Nolan M."/>
            <person name="Ohm R."/>
            <person name="Pangilinan J."/>
            <person name="Pereira M."/>
            <person name="Perotto S."/>
            <person name="Peter M."/>
            <person name="Riley R."/>
            <person name="Sitrit Y."/>
            <person name="Stielow B."/>
            <person name="Szollosi G."/>
            <person name="Zifcakova L."/>
            <person name="Stursova M."/>
            <person name="Spatafora J.W."/>
            <person name="Tedersoo L."/>
            <person name="Vaario L.-M."/>
            <person name="Yamada A."/>
            <person name="Yan M."/>
            <person name="Wang P."/>
            <person name="Xu J."/>
            <person name="Bruns T."/>
            <person name="Baldrian P."/>
            <person name="Vilgalys R."/>
            <person name="Henrissat B."/>
            <person name="Grigoriev I.V."/>
            <person name="Hibbett D."/>
            <person name="Nagy L.G."/>
            <person name="Martin F.M."/>
        </authorList>
    </citation>
    <scope>NUCLEOTIDE SEQUENCE</scope>
    <source>
        <strain evidence="2">UH-Tt-Lm1</strain>
    </source>
</reference>
<comment type="caution">
    <text evidence="2">The sequence shown here is derived from an EMBL/GenBank/DDBJ whole genome shotgun (WGS) entry which is preliminary data.</text>
</comment>
<keyword evidence="3" id="KW-1185">Reference proteome</keyword>
<accession>A0A9P6HFH6</accession>
<dbReference type="EMBL" id="WIUZ02000006">
    <property type="protein sequence ID" value="KAF9786116.1"/>
    <property type="molecule type" value="Genomic_DNA"/>
</dbReference>